<feature type="transmembrane region" description="Helical" evidence="9">
    <location>
        <begin position="153"/>
        <end position="174"/>
    </location>
</feature>
<protein>
    <recommendedName>
        <fullName evidence="9">Stress-associated endoplasmic reticulum protein</fullName>
    </recommendedName>
</protein>
<evidence type="ECO:0000256" key="9">
    <source>
        <dbReference type="RuleBase" id="RU364120"/>
    </source>
</evidence>
<evidence type="ECO:0000256" key="7">
    <source>
        <dbReference type="ARBA" id="ARBA00037157"/>
    </source>
</evidence>
<comment type="subunit">
    <text evidence="8">Interacts with SEC61B, SEC61A1 and the SEC61 complex. Interacts with CANX.</text>
</comment>
<organism evidence="11 12">
    <name type="scientific">Carlito syrichta</name>
    <name type="common">Philippine tarsier</name>
    <name type="synonym">Tarsius syrichta</name>
    <dbReference type="NCBI Taxonomy" id="1868482"/>
    <lineage>
        <taxon>Eukaryota</taxon>
        <taxon>Metazoa</taxon>
        <taxon>Chordata</taxon>
        <taxon>Craniata</taxon>
        <taxon>Vertebrata</taxon>
        <taxon>Euteleostomi</taxon>
        <taxon>Mammalia</taxon>
        <taxon>Eutheria</taxon>
        <taxon>Euarchontoglires</taxon>
        <taxon>Primates</taxon>
        <taxon>Haplorrhini</taxon>
        <taxon>Tarsiiformes</taxon>
        <taxon>Tarsiidae</taxon>
        <taxon>Carlito</taxon>
    </lineage>
</organism>
<comment type="similarity">
    <text evidence="1 9">Belongs to the RAMP4 family.</text>
</comment>
<feature type="compositionally biased region" description="Gly residues" evidence="10">
    <location>
        <begin position="115"/>
        <end position="135"/>
    </location>
</feature>
<dbReference type="GO" id="GO:0005789">
    <property type="term" value="C:endoplasmic reticulum membrane"/>
    <property type="evidence" value="ECO:0007669"/>
    <property type="project" value="UniProtKB-SubCell"/>
</dbReference>
<evidence type="ECO:0000313" key="11">
    <source>
        <dbReference type="Proteomes" id="UP000189704"/>
    </source>
</evidence>
<proteinExistence type="inferred from homology"/>
<name>A0A3Q0EEW7_CARSF</name>
<evidence type="ECO:0000256" key="10">
    <source>
        <dbReference type="SAM" id="MobiDB-lite"/>
    </source>
</evidence>
<evidence type="ECO:0000256" key="3">
    <source>
        <dbReference type="ARBA" id="ARBA00022824"/>
    </source>
</evidence>
<dbReference type="RefSeq" id="XP_021574126.1">
    <property type="nucleotide sequence ID" value="XM_021718451.1"/>
</dbReference>
<keyword evidence="5 9" id="KW-0472">Membrane</keyword>
<reference evidence="12" key="1">
    <citation type="submission" date="2025-08" db="UniProtKB">
        <authorList>
            <consortium name="RefSeq"/>
        </authorList>
    </citation>
    <scope>IDENTIFICATION</scope>
</reference>
<evidence type="ECO:0000256" key="6">
    <source>
        <dbReference type="ARBA" id="ARBA00023230"/>
    </source>
</evidence>
<dbReference type="PANTHER" id="PTHR15601:SF14">
    <property type="entry name" value="STRESS-ASSOCIATED ENDOPLASMIC RETICULUM PROTEIN 1"/>
    <property type="match status" value="1"/>
</dbReference>
<keyword evidence="2 9" id="KW-0812">Transmembrane</keyword>
<dbReference type="GO" id="GO:0030968">
    <property type="term" value="P:endoplasmic reticulum unfolded protein response"/>
    <property type="evidence" value="ECO:0007669"/>
    <property type="project" value="TreeGrafter"/>
</dbReference>
<gene>
    <name evidence="12" type="primary">SERP1</name>
</gene>
<comment type="function">
    <text evidence="7">Interacts with target proteins during their translocation into the lumen of the endoplasmic reticulum. Protects unfolded target proteins against degradation during ER stress. May facilitate glycosylation of target proteins after termination of ER stress. May modulate the use of N-glycosylation sites on target proteins.</text>
</comment>
<dbReference type="AlphaFoldDB" id="A0A3Q0EEW7"/>
<keyword evidence="6" id="KW-0834">Unfolded protein response</keyword>
<evidence type="ECO:0000313" key="12">
    <source>
        <dbReference type="RefSeq" id="XP_021574126.1"/>
    </source>
</evidence>
<dbReference type="PANTHER" id="PTHR15601">
    <property type="entry name" value="STRESS ASSOCIATED ENDOPLASMIC RETICULUM PROTEIN SERP1/RAMP4"/>
    <property type="match status" value="1"/>
</dbReference>
<dbReference type="Pfam" id="PF06624">
    <property type="entry name" value="RAMP4"/>
    <property type="match status" value="1"/>
</dbReference>
<sequence>MLSRKEKPRAEPALPRGGARLVLTLAAEPEVVRGGRLHRPVVALRFLPLSLHAPGDGQSGGGGGGGGARTFRRAVRFVPRTRLALPAPGPKPGPGGRVALSSPDPADSEPRVPWGAGGPSLRGGRRVGLGGGGGTQERRETCERNAPEEKASVGPWLLALFIFVVCGSAIFQIIQSIRMGM</sequence>
<comment type="function">
    <text evidence="9">Interacts with target proteins during translocation into the lumen of the endoplasmic reticulum. Protects unfolded target proteins against degradation and facilitate correct glycosylation.</text>
</comment>
<dbReference type="CTD" id="27230"/>
<keyword evidence="4 9" id="KW-1133">Transmembrane helix</keyword>
<feature type="compositionally biased region" description="Basic and acidic residues" evidence="10">
    <location>
        <begin position="136"/>
        <end position="148"/>
    </location>
</feature>
<dbReference type="KEGG" id="csyr:103272271"/>
<feature type="region of interest" description="Disordered" evidence="10">
    <location>
        <begin position="83"/>
        <end position="148"/>
    </location>
</feature>
<dbReference type="Proteomes" id="UP000189704">
    <property type="component" value="Unplaced"/>
</dbReference>
<dbReference type="STRING" id="1868482.ENSTSYP00000016212"/>
<dbReference type="InterPro" id="IPR010580">
    <property type="entry name" value="ER_stress-assoc"/>
</dbReference>
<keyword evidence="3 9" id="KW-0256">Endoplasmic reticulum</keyword>
<evidence type="ECO:0000256" key="4">
    <source>
        <dbReference type="ARBA" id="ARBA00022989"/>
    </source>
</evidence>
<accession>A0A3Q0EEW7</accession>
<dbReference type="OrthoDB" id="16679at2759"/>
<keyword evidence="11" id="KW-1185">Reference proteome</keyword>
<dbReference type="GeneID" id="103272271"/>
<evidence type="ECO:0000256" key="5">
    <source>
        <dbReference type="ARBA" id="ARBA00023136"/>
    </source>
</evidence>
<evidence type="ECO:0000256" key="1">
    <source>
        <dbReference type="ARBA" id="ARBA00005500"/>
    </source>
</evidence>
<evidence type="ECO:0000256" key="2">
    <source>
        <dbReference type="ARBA" id="ARBA00022692"/>
    </source>
</evidence>
<evidence type="ECO:0000256" key="8">
    <source>
        <dbReference type="ARBA" id="ARBA00038831"/>
    </source>
</evidence>
<comment type="subcellular location">
    <subcellularLocation>
        <location evidence="9">Membrane</location>
        <topology evidence="9">Single-pass membrane protein</topology>
    </subcellularLocation>
    <subcellularLocation>
        <location evidence="9">Endoplasmic reticulum membrane</location>
        <topology evidence="9">Single-pass membrane protein</topology>
    </subcellularLocation>
</comment>